<dbReference type="RefSeq" id="WP_004503224.1">
    <property type="nucleotide sequence ID" value="NZ_AHNU02000041.1"/>
</dbReference>
<comment type="caution">
    <text evidence="1">The sequence shown here is derived from an EMBL/GenBank/DDBJ whole genome shotgun (WGS) entry which is preliminary data.</text>
</comment>
<organism evidence="1 2">
    <name type="scientific">Leptospira weilii str. UI 13098</name>
    <dbReference type="NCBI Taxonomy" id="1088542"/>
    <lineage>
        <taxon>Bacteria</taxon>
        <taxon>Pseudomonadati</taxon>
        <taxon>Spirochaetota</taxon>
        <taxon>Spirochaetia</taxon>
        <taxon>Leptospirales</taxon>
        <taxon>Leptospiraceae</taxon>
        <taxon>Leptospira</taxon>
    </lineage>
</organism>
<dbReference type="EMBL" id="AHNU02000041">
    <property type="protein sequence ID" value="EMN90440.1"/>
    <property type="molecule type" value="Genomic_DNA"/>
</dbReference>
<name>M6QB48_9LEPT</name>
<evidence type="ECO:0000313" key="2">
    <source>
        <dbReference type="Proteomes" id="UP000012118"/>
    </source>
</evidence>
<reference evidence="1 2" key="1">
    <citation type="submission" date="2013-01" db="EMBL/GenBank/DDBJ databases">
        <authorList>
            <person name="Harkins D.M."/>
            <person name="Durkin A.S."/>
            <person name="Brinkac L.M."/>
            <person name="Haft D.H."/>
            <person name="Selengut J.D."/>
            <person name="Sanka R."/>
            <person name="DePew J."/>
            <person name="Purushe J."/>
            <person name="Chanthongthip A."/>
            <person name="Lattana O."/>
            <person name="Phetsouvanh R."/>
            <person name="Newton P.N."/>
            <person name="Vinetz J.M."/>
            <person name="Sutton G.G."/>
            <person name="Nierman W.C."/>
            <person name="Fouts D.E."/>
        </authorList>
    </citation>
    <scope>NUCLEOTIDE SEQUENCE [LARGE SCALE GENOMIC DNA]</scope>
    <source>
        <strain evidence="1 2">UI 13098</strain>
    </source>
</reference>
<proteinExistence type="predicted"/>
<gene>
    <name evidence="1" type="ORF">LEP1GSC108_2824</name>
</gene>
<dbReference type="AlphaFoldDB" id="M6QB48"/>
<evidence type="ECO:0000313" key="1">
    <source>
        <dbReference type="EMBL" id="EMN90440.1"/>
    </source>
</evidence>
<protein>
    <submittedName>
        <fullName evidence="1">Uncharacterized protein</fullName>
    </submittedName>
</protein>
<keyword evidence="2" id="KW-1185">Reference proteome</keyword>
<sequence>METEFTLDELHEFSYFVRSKMDETRERIVNVRMILGFEGTDQEDFNKILKFYEQELSRFEAIESKLEKMKVLSLDAK</sequence>
<dbReference type="Proteomes" id="UP000012118">
    <property type="component" value="Unassembled WGS sequence"/>
</dbReference>
<accession>M6QB48</accession>